<dbReference type="EMBL" id="MCFJ01000002">
    <property type="protein sequence ID" value="ORY70381.1"/>
    <property type="molecule type" value="Genomic_DNA"/>
</dbReference>
<evidence type="ECO:0000256" key="2">
    <source>
        <dbReference type="ARBA" id="ARBA00022679"/>
    </source>
</evidence>
<name>A0A1Y2EFM6_9PEZI</name>
<proteinExistence type="inferred from homology"/>
<sequence>MAKNALDREIIDLARTLQGTPWCDEYEKMISGMMYNPVHPKLLEGRHRARCLAHKFNNLDPNSEPFEQFQKTQCALLEGMVGKIGSGSFV</sequence>
<dbReference type="SMART" id="SM01266">
    <property type="entry name" value="Mac"/>
    <property type="match status" value="1"/>
</dbReference>
<keyword evidence="2 4" id="KW-0808">Transferase</keyword>
<comment type="caution">
    <text evidence="4">The sequence shown here is derived from an EMBL/GenBank/DDBJ whole genome shotgun (WGS) entry which is preliminary data.</text>
</comment>
<comment type="similarity">
    <text evidence="1">Belongs to the transferase hexapeptide repeat family.</text>
</comment>
<dbReference type="STRING" id="1141098.A0A1Y2EFM6"/>
<organism evidence="4 5">
    <name type="scientific">Pseudomassariella vexata</name>
    <dbReference type="NCBI Taxonomy" id="1141098"/>
    <lineage>
        <taxon>Eukaryota</taxon>
        <taxon>Fungi</taxon>
        <taxon>Dikarya</taxon>
        <taxon>Ascomycota</taxon>
        <taxon>Pezizomycotina</taxon>
        <taxon>Sordariomycetes</taxon>
        <taxon>Xylariomycetidae</taxon>
        <taxon>Amphisphaeriales</taxon>
        <taxon>Pseudomassariaceae</taxon>
        <taxon>Pseudomassariella</taxon>
    </lineage>
</organism>
<reference evidence="4 5" key="1">
    <citation type="submission" date="2016-07" db="EMBL/GenBank/DDBJ databases">
        <title>Pervasive Adenine N6-methylation of Active Genes in Fungi.</title>
        <authorList>
            <consortium name="DOE Joint Genome Institute"/>
            <person name="Mondo S.J."/>
            <person name="Dannebaum R.O."/>
            <person name="Kuo R.C."/>
            <person name="Labutti K."/>
            <person name="Haridas S."/>
            <person name="Kuo A."/>
            <person name="Salamov A."/>
            <person name="Ahrendt S.R."/>
            <person name="Lipzen A."/>
            <person name="Sullivan W."/>
            <person name="Andreopoulos W.B."/>
            <person name="Clum A."/>
            <person name="Lindquist E."/>
            <person name="Daum C."/>
            <person name="Ramamoorthy G.K."/>
            <person name="Gryganskyi A."/>
            <person name="Culley D."/>
            <person name="Magnuson J.K."/>
            <person name="James T.Y."/>
            <person name="O'Malley M.A."/>
            <person name="Stajich J.E."/>
            <person name="Spatafora J.W."/>
            <person name="Visel A."/>
            <person name="Grigoriev I.V."/>
        </authorList>
    </citation>
    <scope>NUCLEOTIDE SEQUENCE [LARGE SCALE GENOMIC DNA]</scope>
    <source>
        <strain evidence="4 5">CBS 129021</strain>
    </source>
</reference>
<protein>
    <submittedName>
        <fullName evidence="4">Maltose acetyltransferase-domain-containing protein</fullName>
    </submittedName>
</protein>
<dbReference type="Pfam" id="PF12464">
    <property type="entry name" value="Mac"/>
    <property type="match status" value="1"/>
</dbReference>
<evidence type="ECO:0000313" key="4">
    <source>
        <dbReference type="EMBL" id="ORY70381.1"/>
    </source>
</evidence>
<dbReference type="InParanoid" id="A0A1Y2EFM6"/>
<evidence type="ECO:0000256" key="1">
    <source>
        <dbReference type="ARBA" id="ARBA00007274"/>
    </source>
</evidence>
<feature type="domain" description="Maltose/galactoside acetyltransferase" evidence="3">
    <location>
        <begin position="26"/>
        <end position="86"/>
    </location>
</feature>
<dbReference type="AlphaFoldDB" id="A0A1Y2EFM6"/>
<keyword evidence="5" id="KW-1185">Reference proteome</keyword>
<dbReference type="Gene3D" id="2.160.10.10">
    <property type="entry name" value="Hexapeptide repeat proteins"/>
    <property type="match status" value="1"/>
</dbReference>
<gene>
    <name evidence="4" type="ORF">BCR38DRAFT_105420</name>
</gene>
<dbReference type="OrthoDB" id="25818at2759"/>
<dbReference type="RefSeq" id="XP_040720331.1">
    <property type="nucleotide sequence ID" value="XM_040853329.1"/>
</dbReference>
<dbReference type="GeneID" id="63769541"/>
<dbReference type="GO" id="GO:0016407">
    <property type="term" value="F:acetyltransferase activity"/>
    <property type="evidence" value="ECO:0007669"/>
    <property type="project" value="InterPro"/>
</dbReference>
<accession>A0A1Y2EFM6</accession>
<evidence type="ECO:0000313" key="5">
    <source>
        <dbReference type="Proteomes" id="UP000193689"/>
    </source>
</evidence>
<evidence type="ECO:0000259" key="3">
    <source>
        <dbReference type="SMART" id="SM01266"/>
    </source>
</evidence>
<dbReference type="InterPro" id="IPR024688">
    <property type="entry name" value="Mac_dom"/>
</dbReference>
<dbReference type="Proteomes" id="UP000193689">
    <property type="component" value="Unassembled WGS sequence"/>
</dbReference>